<dbReference type="GO" id="GO:0003677">
    <property type="term" value="F:DNA binding"/>
    <property type="evidence" value="ECO:0007669"/>
    <property type="project" value="InterPro"/>
</dbReference>
<reference evidence="2" key="1">
    <citation type="submission" date="2021-11" db="EMBL/GenBank/DDBJ databases">
        <authorList>
            <consortium name="Genoscope - CEA"/>
            <person name="William W."/>
        </authorList>
    </citation>
    <scope>NUCLEOTIDE SEQUENCE</scope>
</reference>
<evidence type="ECO:0000313" key="3">
    <source>
        <dbReference type="Proteomes" id="UP000789595"/>
    </source>
</evidence>
<name>A0A8J2SD41_9STRA</name>
<protein>
    <recommendedName>
        <fullName evidence="4">MBD domain-containing protein</fullName>
    </recommendedName>
</protein>
<dbReference type="AlphaFoldDB" id="A0A8J2SD41"/>
<dbReference type="EMBL" id="CAKKNE010000002">
    <property type="protein sequence ID" value="CAH0369635.1"/>
    <property type="molecule type" value="Genomic_DNA"/>
</dbReference>
<evidence type="ECO:0008006" key="4">
    <source>
        <dbReference type="Google" id="ProtNLM"/>
    </source>
</evidence>
<dbReference type="Proteomes" id="UP000789595">
    <property type="component" value="Unassembled WGS sequence"/>
</dbReference>
<gene>
    <name evidence="2" type="ORF">PECAL_2P27630</name>
</gene>
<dbReference type="InterPro" id="IPR016177">
    <property type="entry name" value="DNA-bd_dom_sf"/>
</dbReference>
<keyword evidence="3" id="KW-1185">Reference proteome</keyword>
<feature type="compositionally biased region" description="Acidic residues" evidence="1">
    <location>
        <begin position="487"/>
        <end position="496"/>
    </location>
</feature>
<organism evidence="2 3">
    <name type="scientific">Pelagomonas calceolata</name>
    <dbReference type="NCBI Taxonomy" id="35677"/>
    <lineage>
        <taxon>Eukaryota</taxon>
        <taxon>Sar</taxon>
        <taxon>Stramenopiles</taxon>
        <taxon>Ochrophyta</taxon>
        <taxon>Pelagophyceae</taxon>
        <taxon>Pelagomonadales</taxon>
        <taxon>Pelagomonadaceae</taxon>
        <taxon>Pelagomonas</taxon>
    </lineage>
</organism>
<dbReference type="Gene3D" id="3.30.890.10">
    <property type="entry name" value="Methyl-cpg-binding Protein 2, Chain A"/>
    <property type="match status" value="1"/>
</dbReference>
<feature type="compositionally biased region" description="Polar residues" evidence="1">
    <location>
        <begin position="504"/>
        <end position="519"/>
    </location>
</feature>
<accession>A0A8J2SD41</accession>
<evidence type="ECO:0000256" key="1">
    <source>
        <dbReference type="SAM" id="MobiDB-lite"/>
    </source>
</evidence>
<dbReference type="SUPFAM" id="SSF54171">
    <property type="entry name" value="DNA-binding domain"/>
    <property type="match status" value="1"/>
</dbReference>
<proteinExistence type="predicted"/>
<sequence length="519" mass="56008">MPAVGDRVVLILDDVEGVVTGVSRPGWFMVDLDGYDAPIEFQASELHVLAASSAQPALTQLDDAVLQANGWTITTHTRKTGGQAGGTYQTWLPPRGRKALRSRVEVRRYLASQQRSAPPTPTPAAALPPGVERLLASDAFQLAAAFSGPRGLCALAAAGRALRRVDWAPAWRDLLEARFQLGRLHERTGLERACRRAIERLETDGSWASLGILVVYFDQGTWDAGLWRPGLVGDAREAYRVADGACPILWRGPANVDRSVVPMAGVEADQRFLPAAQALGVRFFFGEPFSRRHNTAAEGHHAIGTKLSFKFTATDGPSGGLLDCAYVGLCVKPVADDASCQVQELDATFISSAGFGYGATLEGGSTSPVFLADHAVELSIQWNDRGEVSAQCKFMAPRAFTITHNLNLRRLLRRDAGTVGLVPVIGVPRGAKAAIAAAGYRRSYSSGTMGFSSSNFGEWTTRRNYEGTIEQFRSKVRQCLPALREGDDSESDDDAGDGMVVMVQQQDGTWRRTGPTTTE</sequence>
<evidence type="ECO:0000313" key="2">
    <source>
        <dbReference type="EMBL" id="CAH0369635.1"/>
    </source>
</evidence>
<comment type="caution">
    <text evidence="2">The sequence shown here is derived from an EMBL/GenBank/DDBJ whole genome shotgun (WGS) entry which is preliminary data.</text>
</comment>
<feature type="region of interest" description="Disordered" evidence="1">
    <location>
        <begin position="484"/>
        <end position="519"/>
    </location>
</feature>